<gene>
    <name evidence="2" type="ORF">HLH33_05355</name>
</gene>
<accession>A0A7W4FDK8</accession>
<dbReference type="AlphaFoldDB" id="A0A7W4FDK8"/>
<feature type="transmembrane region" description="Helical" evidence="1">
    <location>
        <begin position="302"/>
        <end position="322"/>
    </location>
</feature>
<feature type="transmembrane region" description="Helical" evidence="1">
    <location>
        <begin position="21"/>
        <end position="42"/>
    </location>
</feature>
<feature type="transmembrane region" description="Helical" evidence="1">
    <location>
        <begin position="93"/>
        <end position="116"/>
    </location>
</feature>
<feature type="transmembrane region" description="Helical" evidence="1">
    <location>
        <begin position="182"/>
        <end position="208"/>
    </location>
</feature>
<feature type="transmembrane region" description="Helical" evidence="1">
    <location>
        <begin position="220"/>
        <end position="240"/>
    </location>
</feature>
<dbReference type="RefSeq" id="WP_012226522.1">
    <property type="nucleotide sequence ID" value="NZ_JABEQG010000006.1"/>
</dbReference>
<feature type="transmembrane region" description="Helical" evidence="1">
    <location>
        <begin position="255"/>
        <end position="273"/>
    </location>
</feature>
<feature type="transmembrane region" description="Helical" evidence="1">
    <location>
        <begin position="128"/>
        <end position="144"/>
    </location>
</feature>
<evidence type="ECO:0000313" key="2">
    <source>
        <dbReference type="EMBL" id="MBB2155739.1"/>
    </source>
</evidence>
<feature type="transmembrane region" description="Helical" evidence="1">
    <location>
        <begin position="405"/>
        <end position="425"/>
    </location>
</feature>
<feature type="transmembrane region" description="Helical" evidence="1">
    <location>
        <begin position="334"/>
        <end position="358"/>
    </location>
</feature>
<evidence type="ECO:0008006" key="4">
    <source>
        <dbReference type="Google" id="ProtNLM"/>
    </source>
</evidence>
<protein>
    <recommendedName>
        <fullName evidence="4">Glycosyltransferase RgtA/B/C/D-like domain-containing protein</fullName>
    </recommendedName>
</protein>
<keyword evidence="1" id="KW-1133">Transmembrane helix</keyword>
<keyword evidence="1" id="KW-0472">Membrane</keyword>
<comment type="caution">
    <text evidence="2">The sequence shown here is derived from an EMBL/GenBank/DDBJ whole genome shotgun (WGS) entry which is preliminary data.</text>
</comment>
<keyword evidence="1" id="KW-0812">Transmembrane</keyword>
<evidence type="ECO:0000313" key="3">
    <source>
        <dbReference type="Proteomes" id="UP000550787"/>
    </source>
</evidence>
<name>A0A7W4FDK8_GLUDI</name>
<proteinExistence type="predicted"/>
<sequence length="574" mass="64355">MTISLPMHHEAALETHRASDWRVTLGIVLWGTLLSLISSQYAGGQVNNFYHLPILAGLYNEPQFADDLFIQSLRFYSSGFWQILSGTINGPQVFGILFFFLILSRMLLFAGMLAWASLLGFDSVRERIVFTTLVAFASILQGYAEAGAGGLLIDSFTQSEVANATTLIALAWAARRRIGAAFAINGVTFFLNAFVAVWTAVPLAFILWRQWRRKDWTLRTLGIQAAPGLACFVVLAVPVVRNMLANPYVTVTPPFDYIAFLEAFFPYHFLVWDISIRDKVIFPAMFCSGMLAAMMLRRPNAFLTTALWGAIAVWVTGAVLPFATHSRMLLNLHLLRSGTTVYMLAAIAVAALTTRWVFSRNTMDRTLWAPALMLASCTLKILAPFMLLVLLLRRRPWRFLSNPRLSVMAPVLLLMTILFCGVRIYHTMAFDHTFLAKRADWQALGTWARIQTPVRAMFLIPIDLLPEASLLPKGDAGQNELAIGNTVFSYFSHRRAWVFPRAGANVLWAPAYYPEWHDRMVDVRRLKSLPDRLRYADRHGMSYVVDGCGQSDSPVPVAQFSRLCVFAVPQHSAA</sequence>
<evidence type="ECO:0000256" key="1">
    <source>
        <dbReference type="SAM" id="Phobius"/>
    </source>
</evidence>
<organism evidence="2 3">
    <name type="scientific">Gluconacetobacter diazotrophicus</name>
    <name type="common">Acetobacter diazotrophicus</name>
    <dbReference type="NCBI Taxonomy" id="33996"/>
    <lineage>
        <taxon>Bacteria</taxon>
        <taxon>Pseudomonadati</taxon>
        <taxon>Pseudomonadota</taxon>
        <taxon>Alphaproteobacteria</taxon>
        <taxon>Acetobacterales</taxon>
        <taxon>Acetobacteraceae</taxon>
        <taxon>Gluconacetobacter</taxon>
    </lineage>
</organism>
<feature type="transmembrane region" description="Helical" evidence="1">
    <location>
        <begin position="370"/>
        <end position="393"/>
    </location>
</feature>
<feature type="transmembrane region" description="Helical" evidence="1">
    <location>
        <begin position="280"/>
        <end position="296"/>
    </location>
</feature>
<reference evidence="2 3" key="1">
    <citation type="submission" date="2020-04" db="EMBL/GenBank/DDBJ databases">
        <title>Description of novel Gluconacetobacter.</title>
        <authorList>
            <person name="Sombolestani A."/>
        </authorList>
    </citation>
    <scope>NUCLEOTIDE SEQUENCE [LARGE SCALE GENOMIC DNA]</scope>
    <source>
        <strain evidence="2 3">LMG 7603</strain>
    </source>
</reference>
<dbReference type="EMBL" id="JABEQG010000006">
    <property type="protein sequence ID" value="MBB2155739.1"/>
    <property type="molecule type" value="Genomic_DNA"/>
</dbReference>
<dbReference type="Proteomes" id="UP000550787">
    <property type="component" value="Unassembled WGS sequence"/>
</dbReference>